<reference evidence="1 2" key="2">
    <citation type="journal article" date="2016" name="Int. J. Syst. Evol. Microbiol.">
        <title>Lutibacter profundi sp. nov., isolated from a deep-sea hydrothermal system on the Arctic Mid-Ocean Ridge and emended description of the genus Lutibacter.</title>
        <authorList>
            <person name="Le Moine Bauer S."/>
            <person name="Roalkvam I."/>
            <person name="Steen I.H."/>
            <person name="Dahle H."/>
        </authorList>
    </citation>
    <scope>NUCLEOTIDE SEQUENCE [LARGE SCALE GENOMIC DNA]</scope>
    <source>
        <strain evidence="1 2">LP1</strain>
    </source>
</reference>
<gene>
    <name evidence="1" type="ORF">Lupro_00925</name>
</gene>
<sequence length="252" mass="29945">MDGFSFCIYNKIQKEIGAFNTYEFDDTSISPYKHLALIEEIFEQETLLQEKYHSVSVTHHNNLVTQVPQPFFDKNKLESYLQHTIKVLENDFVTYDKITNSEIINVYIPFVNINNFLLDKYGTFIYKHASTILIEKLLNVYKNTEEVIFFINVTKSNFDVIIFNNKKLELFNSFYFKTKEDFIYYILFIAEQLNFNPEEFKLVLLGDIEKNSDIYNILYQYIRNITFYSPANFPSILKDISPHSHFTILNQI</sequence>
<dbReference type="KEGG" id="lut:Lupro_00925"/>
<accession>A0A0X8G4G9</accession>
<organism evidence="1 2">
    <name type="scientific">Lutibacter profundi</name>
    <dbReference type="NCBI Taxonomy" id="1622118"/>
    <lineage>
        <taxon>Bacteria</taxon>
        <taxon>Pseudomonadati</taxon>
        <taxon>Bacteroidota</taxon>
        <taxon>Flavobacteriia</taxon>
        <taxon>Flavobacteriales</taxon>
        <taxon>Flavobacteriaceae</taxon>
        <taxon>Lutibacter</taxon>
    </lineage>
</organism>
<evidence type="ECO:0000313" key="2">
    <source>
        <dbReference type="Proteomes" id="UP000059672"/>
    </source>
</evidence>
<dbReference type="AlphaFoldDB" id="A0A0X8G4G9"/>
<dbReference type="Pfam" id="PF12864">
    <property type="entry name" value="DUF3822"/>
    <property type="match status" value="1"/>
</dbReference>
<name>A0A0X8G4G9_9FLAO</name>
<evidence type="ECO:0008006" key="3">
    <source>
        <dbReference type="Google" id="ProtNLM"/>
    </source>
</evidence>
<dbReference type="STRING" id="1622118.Lupro_00925"/>
<dbReference type="CDD" id="cd24013">
    <property type="entry name" value="ASKHA_ATPase_BT3980-like"/>
    <property type="match status" value="1"/>
</dbReference>
<dbReference type="Proteomes" id="UP000059672">
    <property type="component" value="Chromosome"/>
</dbReference>
<keyword evidence="2" id="KW-1185">Reference proteome</keyword>
<proteinExistence type="predicted"/>
<evidence type="ECO:0000313" key="1">
    <source>
        <dbReference type="EMBL" id="AMC09904.1"/>
    </source>
</evidence>
<dbReference type="EMBL" id="CP013355">
    <property type="protein sequence ID" value="AMC09904.1"/>
    <property type="molecule type" value="Genomic_DNA"/>
</dbReference>
<protein>
    <recommendedName>
        <fullName evidence="3">DUF3822 domain-containing protein</fullName>
    </recommendedName>
</protein>
<dbReference type="Gene3D" id="3.30.420.260">
    <property type="match status" value="1"/>
</dbReference>
<dbReference type="InterPro" id="IPR024213">
    <property type="entry name" value="DUF3822"/>
</dbReference>
<dbReference type="Gene3D" id="3.30.420.250">
    <property type="match status" value="1"/>
</dbReference>
<reference evidence="2" key="1">
    <citation type="submission" date="2015-12" db="EMBL/GenBank/DDBJ databases">
        <title>Complete genome sequence of Lutibacter profundus strain LP1.</title>
        <authorList>
            <person name="Wissuwa J."/>
            <person name="Le Moine Bauer S."/>
            <person name="Stokke R."/>
            <person name="Dahle H."/>
            <person name="Steen I.H."/>
        </authorList>
    </citation>
    <scope>NUCLEOTIDE SEQUENCE [LARGE SCALE GENOMIC DNA]</scope>
    <source>
        <strain evidence="2">LP1</strain>
    </source>
</reference>